<dbReference type="OrthoDB" id="2998174at2759"/>
<protein>
    <recommendedName>
        <fullName evidence="5">Terpenoid synthase</fullName>
    </recommendedName>
</protein>
<dbReference type="InterPro" id="IPR008949">
    <property type="entry name" value="Isoprenoid_synthase_dom_sf"/>
</dbReference>
<evidence type="ECO:0008006" key="5">
    <source>
        <dbReference type="Google" id="ProtNLM"/>
    </source>
</evidence>
<dbReference type="Proteomes" id="UP000703269">
    <property type="component" value="Unassembled WGS sequence"/>
</dbReference>
<proteinExistence type="inferred from homology"/>
<sequence length="341" mass="38162">MYCVSNINNAPALVKPSFKEPDVPPHIHVEAQRPCTEDELMQFTRTIVNDLLARTGIRVDAALPPQHAEVDARVRATVAGWDIGNVSRARLERYMVTGIMMSTMTFGHTALETQVMIALNTTCVTCIDDDELDVGALAEFAARLQAGQPQLHPLLDRYAELLRRMPECFCPYSATAILADSINFVNSTLFEGELESMRLRPAAGKYPTYKRARNGLGDVYAAFIWDKFSFPDVSTFIQAFPDTITVTFFINEVLSFYKEELSGDTKNFVHDCARIASRDTHSFVRELLDGIVAAVDAARGILDGEKEREAWERWLTGFVSWHILTPRYRIASLVENGAEGC</sequence>
<dbReference type="AlphaFoldDB" id="A0A9P3GKM0"/>
<dbReference type="Gene3D" id="1.10.600.10">
    <property type="entry name" value="Farnesyl Diphosphate Synthase"/>
    <property type="match status" value="1"/>
</dbReference>
<evidence type="ECO:0000256" key="2">
    <source>
        <dbReference type="ARBA" id="ARBA00023239"/>
    </source>
</evidence>
<evidence type="ECO:0000256" key="1">
    <source>
        <dbReference type="ARBA" id="ARBA00007946"/>
    </source>
</evidence>
<dbReference type="SUPFAM" id="SSF48576">
    <property type="entry name" value="Terpenoid synthases"/>
    <property type="match status" value="1"/>
</dbReference>
<dbReference type="EMBL" id="BPQB01000060">
    <property type="protein sequence ID" value="GJE96496.1"/>
    <property type="molecule type" value="Genomic_DNA"/>
</dbReference>
<dbReference type="Pfam" id="PF06330">
    <property type="entry name" value="TRI5"/>
    <property type="match status" value="1"/>
</dbReference>
<accession>A0A9P3GKM0</accession>
<dbReference type="SFLD" id="SFLDS00005">
    <property type="entry name" value="Isoprenoid_Synthase_Type_I"/>
    <property type="match status" value="1"/>
</dbReference>
<reference evidence="3 4" key="1">
    <citation type="submission" date="2021-08" db="EMBL/GenBank/DDBJ databases">
        <title>Draft Genome Sequence of Phanerochaete sordida strain YK-624.</title>
        <authorList>
            <person name="Mori T."/>
            <person name="Dohra H."/>
            <person name="Suzuki T."/>
            <person name="Kawagishi H."/>
            <person name="Hirai H."/>
        </authorList>
    </citation>
    <scope>NUCLEOTIDE SEQUENCE [LARGE SCALE GENOMIC DNA]</scope>
    <source>
        <strain evidence="3 4">YK-624</strain>
    </source>
</reference>
<evidence type="ECO:0000313" key="3">
    <source>
        <dbReference type="EMBL" id="GJE96496.1"/>
    </source>
</evidence>
<dbReference type="GO" id="GO:0016838">
    <property type="term" value="F:carbon-oxygen lyase activity, acting on phosphates"/>
    <property type="evidence" value="ECO:0007669"/>
    <property type="project" value="InterPro"/>
</dbReference>
<organism evidence="3 4">
    <name type="scientific">Phanerochaete sordida</name>
    <dbReference type="NCBI Taxonomy" id="48140"/>
    <lineage>
        <taxon>Eukaryota</taxon>
        <taxon>Fungi</taxon>
        <taxon>Dikarya</taxon>
        <taxon>Basidiomycota</taxon>
        <taxon>Agaricomycotina</taxon>
        <taxon>Agaricomycetes</taxon>
        <taxon>Polyporales</taxon>
        <taxon>Phanerochaetaceae</taxon>
        <taxon>Phanerochaete</taxon>
    </lineage>
</organism>
<dbReference type="InterPro" id="IPR024652">
    <property type="entry name" value="Trichodiene_synth"/>
</dbReference>
<dbReference type="SFLD" id="SFLDG01021">
    <property type="entry name" value="Trichodiene_Synthase_Like"/>
    <property type="match status" value="1"/>
</dbReference>
<keyword evidence="2" id="KW-0456">Lyase</keyword>
<gene>
    <name evidence="3" type="ORF">PsYK624_126930</name>
</gene>
<comment type="caution">
    <text evidence="3">The sequence shown here is derived from an EMBL/GenBank/DDBJ whole genome shotgun (WGS) entry which is preliminary data.</text>
</comment>
<name>A0A9P3GKM0_9APHY</name>
<comment type="similarity">
    <text evidence="1">Belongs to the trichodiene synthase family.</text>
</comment>
<evidence type="ECO:0000313" key="4">
    <source>
        <dbReference type="Proteomes" id="UP000703269"/>
    </source>
</evidence>
<keyword evidence="4" id="KW-1185">Reference proteome</keyword>